<dbReference type="Pfam" id="PF00753">
    <property type="entry name" value="Lactamase_B"/>
    <property type="match status" value="1"/>
</dbReference>
<dbReference type="InterPro" id="IPR001279">
    <property type="entry name" value="Metallo-B-lactamas"/>
</dbReference>
<dbReference type="PROSITE" id="PS50206">
    <property type="entry name" value="RHODANESE_3"/>
    <property type="match status" value="2"/>
</dbReference>
<evidence type="ECO:0000259" key="2">
    <source>
        <dbReference type="PROSITE" id="PS50206"/>
    </source>
</evidence>
<dbReference type="InterPro" id="IPR051682">
    <property type="entry name" value="Mito_Persulfide_Diox"/>
</dbReference>
<sequence>MILTQYYTGCLSQAAYLIGDEQSRRAVIVDPLRDIEQYVTDAANRGLSIVGVILTHFHADFVAGHLELAAATGAWIALGDRARPEFDARLLGDGERIVLGDPSSGGADGVVVEVMTTPGHTPESISLLVFEHGSDSAPAGVLTGDALFVGDVGRVDLQASFGADPAQLAVMQHDTIQRKLMGLPDDVEVWPAHGAGSACGRSIGLERSSTIGAERRDNPACRPMAVDEFVDYLTAGQAVPPAYFEEDAGLNRRRHPLFTAAAARRRLSLDELDAHLAAGGVVLDARHQDEFALGHLPGSLGVPLVGRFAETAGMFLDLGAPIVIVVSEPGTEVEAVSRLGRIGADSVVGIVDGVGVGALAAAGRLVPSLRASADEVDRMRDSAPAPFIIDVRSAVEYESGSVPGAMNIPLPQLARRIGEVPGDRPVVVYCQSGWRSSVAGSWLRGHGVPAIELAGGMDAWQRHLNDAVPA</sequence>
<keyword evidence="1" id="KW-0479">Metal-binding</keyword>
<dbReference type="SUPFAM" id="SSF56281">
    <property type="entry name" value="Metallo-hydrolase/oxidoreductase"/>
    <property type="match status" value="1"/>
</dbReference>
<protein>
    <submittedName>
        <fullName evidence="3">Rhodanese-like domain-containing protein</fullName>
    </submittedName>
</protein>
<dbReference type="InterPro" id="IPR001763">
    <property type="entry name" value="Rhodanese-like_dom"/>
</dbReference>
<dbReference type="Gene3D" id="3.40.250.10">
    <property type="entry name" value="Rhodanese-like domain"/>
    <property type="match status" value="2"/>
</dbReference>
<reference evidence="4" key="1">
    <citation type="journal article" date="2019" name="Int. J. Syst. Evol. Microbiol.">
        <title>The Global Catalogue of Microorganisms (GCM) 10K type strain sequencing project: providing services to taxonomists for standard genome sequencing and annotation.</title>
        <authorList>
            <consortium name="The Broad Institute Genomics Platform"/>
            <consortium name="The Broad Institute Genome Sequencing Center for Infectious Disease"/>
            <person name="Wu L."/>
            <person name="Ma J."/>
        </authorList>
    </citation>
    <scope>NUCLEOTIDE SEQUENCE [LARGE SCALE GENOMIC DNA]</scope>
    <source>
        <strain evidence="4">CGMCC 1.10363</strain>
    </source>
</reference>
<dbReference type="InterPro" id="IPR036866">
    <property type="entry name" value="RibonucZ/Hydroxyglut_hydro"/>
</dbReference>
<gene>
    <name evidence="3" type="ORF">ACFOYW_01960</name>
</gene>
<dbReference type="InterPro" id="IPR036873">
    <property type="entry name" value="Rhodanese-like_dom_sf"/>
</dbReference>
<comment type="caution">
    <text evidence="3">The sequence shown here is derived from an EMBL/GenBank/DDBJ whole genome shotgun (WGS) entry which is preliminary data.</text>
</comment>
<evidence type="ECO:0000256" key="1">
    <source>
        <dbReference type="ARBA" id="ARBA00022723"/>
    </source>
</evidence>
<dbReference type="SUPFAM" id="SSF52821">
    <property type="entry name" value="Rhodanese/Cell cycle control phosphatase"/>
    <property type="match status" value="2"/>
</dbReference>
<evidence type="ECO:0000313" key="3">
    <source>
        <dbReference type="EMBL" id="MFC4242124.1"/>
    </source>
</evidence>
<organism evidence="3 4">
    <name type="scientific">Gryllotalpicola reticulitermitis</name>
    <dbReference type="NCBI Taxonomy" id="1184153"/>
    <lineage>
        <taxon>Bacteria</taxon>
        <taxon>Bacillati</taxon>
        <taxon>Actinomycetota</taxon>
        <taxon>Actinomycetes</taxon>
        <taxon>Micrococcales</taxon>
        <taxon>Microbacteriaceae</taxon>
        <taxon>Gryllotalpicola</taxon>
    </lineage>
</organism>
<dbReference type="SMART" id="SM00450">
    <property type="entry name" value="RHOD"/>
    <property type="match status" value="1"/>
</dbReference>
<dbReference type="PANTHER" id="PTHR43084">
    <property type="entry name" value="PERSULFIDE DIOXYGENASE ETHE1"/>
    <property type="match status" value="1"/>
</dbReference>
<dbReference type="PANTHER" id="PTHR43084:SF1">
    <property type="entry name" value="PERSULFIDE DIOXYGENASE ETHE1, MITOCHONDRIAL"/>
    <property type="match status" value="1"/>
</dbReference>
<dbReference type="SMART" id="SM00849">
    <property type="entry name" value="Lactamase_B"/>
    <property type="match status" value="1"/>
</dbReference>
<proteinExistence type="predicted"/>
<dbReference type="EMBL" id="JBHSCN010000002">
    <property type="protein sequence ID" value="MFC4242124.1"/>
    <property type="molecule type" value="Genomic_DNA"/>
</dbReference>
<dbReference type="Pfam" id="PF00581">
    <property type="entry name" value="Rhodanese"/>
    <property type="match status" value="2"/>
</dbReference>
<dbReference type="RefSeq" id="WP_390226916.1">
    <property type="nucleotide sequence ID" value="NZ_JBHSCN010000002.1"/>
</dbReference>
<dbReference type="InterPro" id="IPR044528">
    <property type="entry name" value="POD-like_MBL-fold"/>
</dbReference>
<dbReference type="CDD" id="cd07724">
    <property type="entry name" value="POD-like_MBL-fold"/>
    <property type="match status" value="1"/>
</dbReference>
<keyword evidence="4" id="KW-1185">Reference proteome</keyword>
<dbReference type="Gene3D" id="3.60.15.10">
    <property type="entry name" value="Ribonuclease Z/Hydroxyacylglutathione hydrolase-like"/>
    <property type="match status" value="1"/>
</dbReference>
<dbReference type="Proteomes" id="UP001595900">
    <property type="component" value="Unassembled WGS sequence"/>
</dbReference>
<accession>A0ABV8Q4S5</accession>
<feature type="domain" description="Rhodanese" evidence="2">
    <location>
        <begin position="276"/>
        <end position="325"/>
    </location>
</feature>
<feature type="domain" description="Rhodanese" evidence="2">
    <location>
        <begin position="382"/>
        <end position="469"/>
    </location>
</feature>
<dbReference type="CDD" id="cd00158">
    <property type="entry name" value="RHOD"/>
    <property type="match status" value="1"/>
</dbReference>
<evidence type="ECO:0000313" key="4">
    <source>
        <dbReference type="Proteomes" id="UP001595900"/>
    </source>
</evidence>
<name>A0ABV8Q4S5_9MICO</name>